<gene>
    <name evidence="2" type="ORF">BP5553_03458</name>
</gene>
<feature type="compositionally biased region" description="Low complexity" evidence="1">
    <location>
        <begin position="71"/>
        <end position="88"/>
    </location>
</feature>
<accession>A0A370TUF3</accession>
<feature type="compositionally biased region" description="Basic and acidic residues" evidence="1">
    <location>
        <begin position="537"/>
        <end position="546"/>
    </location>
</feature>
<feature type="compositionally biased region" description="Polar residues" evidence="1">
    <location>
        <begin position="506"/>
        <end position="521"/>
    </location>
</feature>
<feature type="region of interest" description="Disordered" evidence="1">
    <location>
        <begin position="258"/>
        <end position="564"/>
    </location>
</feature>
<feature type="region of interest" description="Disordered" evidence="1">
    <location>
        <begin position="14"/>
        <end position="94"/>
    </location>
</feature>
<dbReference type="OrthoDB" id="4092340at2759"/>
<protein>
    <submittedName>
        <fullName evidence="2">Uncharacterized protein</fullName>
    </submittedName>
</protein>
<evidence type="ECO:0000313" key="2">
    <source>
        <dbReference type="EMBL" id="RDL39118.1"/>
    </source>
</evidence>
<evidence type="ECO:0000313" key="3">
    <source>
        <dbReference type="Proteomes" id="UP000254866"/>
    </source>
</evidence>
<reference evidence="2 3" key="1">
    <citation type="journal article" date="2018" name="IMA Fungus">
        <title>IMA Genome-F 9: Draft genome sequence of Annulohypoxylon stygium, Aspergillus mulundensis, Berkeleyomyces basicola (syn. Thielaviopsis basicola), Ceratocystis smalleyi, two Cercospora beticola strains, Coleophoma cylindrospora, Fusarium fracticaudum, Phialophora cf. hyalina, and Morchella septimelata.</title>
        <authorList>
            <person name="Wingfield B.D."/>
            <person name="Bills G.F."/>
            <person name="Dong Y."/>
            <person name="Huang W."/>
            <person name="Nel W.J."/>
            <person name="Swalarsk-Parry B.S."/>
            <person name="Vaghefi N."/>
            <person name="Wilken P.M."/>
            <person name="An Z."/>
            <person name="de Beer Z.W."/>
            <person name="De Vos L."/>
            <person name="Chen L."/>
            <person name="Duong T.A."/>
            <person name="Gao Y."/>
            <person name="Hammerbacher A."/>
            <person name="Kikkert J.R."/>
            <person name="Li Y."/>
            <person name="Li H."/>
            <person name="Li K."/>
            <person name="Li Q."/>
            <person name="Liu X."/>
            <person name="Ma X."/>
            <person name="Naidoo K."/>
            <person name="Pethybridge S.J."/>
            <person name="Sun J."/>
            <person name="Steenkamp E.T."/>
            <person name="van der Nest M.A."/>
            <person name="van Wyk S."/>
            <person name="Wingfield M.J."/>
            <person name="Xiong C."/>
            <person name="Yue Q."/>
            <person name="Zhang X."/>
        </authorList>
    </citation>
    <scope>NUCLEOTIDE SEQUENCE [LARGE SCALE GENOMIC DNA]</scope>
    <source>
        <strain evidence="2 3">BP 5553</strain>
    </source>
</reference>
<feature type="compositionally biased region" description="Low complexity" evidence="1">
    <location>
        <begin position="303"/>
        <end position="315"/>
    </location>
</feature>
<dbReference type="EMBL" id="NPIC01000002">
    <property type="protein sequence ID" value="RDL39118.1"/>
    <property type="molecule type" value="Genomic_DNA"/>
</dbReference>
<dbReference type="GeneID" id="43596307"/>
<feature type="compositionally biased region" description="Basic and acidic residues" evidence="1">
    <location>
        <begin position="490"/>
        <end position="503"/>
    </location>
</feature>
<keyword evidence="3" id="KW-1185">Reference proteome</keyword>
<dbReference type="AlphaFoldDB" id="A0A370TUF3"/>
<evidence type="ECO:0000256" key="1">
    <source>
        <dbReference type="SAM" id="MobiDB-lite"/>
    </source>
</evidence>
<name>A0A370TUF3_9HELO</name>
<feature type="compositionally biased region" description="Polar residues" evidence="1">
    <location>
        <begin position="41"/>
        <end position="50"/>
    </location>
</feature>
<feature type="compositionally biased region" description="Low complexity" evidence="1">
    <location>
        <begin position="451"/>
        <end position="475"/>
    </location>
</feature>
<sequence length="564" mass="60216">MDAGGLAQMSYNNFPSSNGLGMPGSGFASRRANGANLKHLSFQTTKSPGPQDNGAPTPRTSRSHLLAGLRTAPKSATSSTFPSTAPPTQLQHNTGLSASVYADKETYGGPKTSNFQHQQNGYNQMNAPRQMYSVPEQILAPPEIHIDEQSQEQMDPNLYAQLVATNMYLAEQQQRLQQQLMNVQAAAQQFQGMNLGLGSQQQFATPPVTPQKLGLYQHQQQMKNNMQPIITPVMGAQPGIYSYFNPMTGQQSYFMDQTGQQSQYMDQQAVQPPTNYSPPQQPGTPTFQVSPPPQSDAPTFARSISPPKKSQSPPQDHAPLPPPSAGAFRRGHRKSNSMAIGIDNAVPVDGPRSAILPKTQGFPSTPLAAGFGPGQARAGEHPIRQPRGPPPLDELITKPTTKFEGSKNFATRTRRNAVHNLVRAGMERRRAPGSGSGSMSPVSEAGEITFSVSSDNDSDSGRSGSGSLSGRPSLGGSRGSTHGAIGSDRPSSRHKERSLERKSVASVDSSFTTASVSSDEGQSVGGSFAAVFKNGGKKPEPSDNQRKAPMLVLTSVEKRKCPVA</sequence>
<dbReference type="Proteomes" id="UP000254866">
    <property type="component" value="Unassembled WGS sequence"/>
</dbReference>
<dbReference type="STRING" id="2656787.A0A370TUF3"/>
<proteinExistence type="predicted"/>
<organism evidence="2 3">
    <name type="scientific">Venustampulla echinocandica</name>
    <dbReference type="NCBI Taxonomy" id="2656787"/>
    <lineage>
        <taxon>Eukaryota</taxon>
        <taxon>Fungi</taxon>
        <taxon>Dikarya</taxon>
        <taxon>Ascomycota</taxon>
        <taxon>Pezizomycotina</taxon>
        <taxon>Leotiomycetes</taxon>
        <taxon>Helotiales</taxon>
        <taxon>Pleuroascaceae</taxon>
        <taxon>Venustampulla</taxon>
    </lineage>
</organism>
<dbReference type="RefSeq" id="XP_031871774.1">
    <property type="nucleotide sequence ID" value="XM_032012081.1"/>
</dbReference>
<comment type="caution">
    <text evidence="2">The sequence shown here is derived from an EMBL/GenBank/DDBJ whole genome shotgun (WGS) entry which is preliminary data.</text>
</comment>
<feature type="compositionally biased region" description="Polar residues" evidence="1">
    <location>
        <begin position="258"/>
        <end position="274"/>
    </location>
</feature>